<sequence>MTVPVPALELISEHACFGGVQRFYRHASTAIGLPMRFSVYLPPQALAGERCSALFYLAGLTCTEETFAIKAGAQRVAAREGLILIAPDTSPRGANVPGEADNWDFGVGAGFYLDAAQAPWRRHYRMESYIAEELHHIVRVAFPVAAGRIGIFGHSMGGHGALTLALRHRERFASVSAFAPIAHPSVCPWGIKAFTGYLGDDRTEWAAHDATQLMRQAECPFPGGILIDQGEADKFLAEQLYPEDFAAACTAAGQPLQLRRHPGYDHGYYFIETFIEDHLLHHAAQLR</sequence>
<dbReference type="SUPFAM" id="SSF53474">
    <property type="entry name" value="alpha/beta-Hydrolases"/>
    <property type="match status" value="1"/>
</dbReference>
<dbReference type="PANTHER" id="PTHR10061:SF0">
    <property type="entry name" value="S-FORMYLGLUTATHIONE HYDROLASE"/>
    <property type="match status" value="1"/>
</dbReference>
<dbReference type="Pfam" id="PF00756">
    <property type="entry name" value="Esterase"/>
    <property type="match status" value="1"/>
</dbReference>
<proteinExistence type="inferred from homology"/>
<evidence type="ECO:0000256" key="4">
    <source>
        <dbReference type="ARBA" id="ARBA00022801"/>
    </source>
</evidence>
<keyword evidence="9" id="KW-1185">Reference proteome</keyword>
<keyword evidence="4 7" id="KW-0378">Hydrolase</keyword>
<organism evidence="8 9">
    <name type="scientific">Ralstonia soli</name>
    <dbReference type="NCBI Taxonomy" id="2953896"/>
    <lineage>
        <taxon>Bacteria</taxon>
        <taxon>Pseudomonadati</taxon>
        <taxon>Pseudomonadota</taxon>
        <taxon>Betaproteobacteria</taxon>
        <taxon>Burkholderiales</taxon>
        <taxon>Burkholderiaceae</taxon>
        <taxon>Ralstonia</taxon>
    </lineage>
</organism>
<dbReference type="NCBIfam" id="TIGR02821">
    <property type="entry name" value="fghA_ester_D"/>
    <property type="match status" value="1"/>
</dbReference>
<dbReference type="InterPro" id="IPR000801">
    <property type="entry name" value="Esterase-like"/>
</dbReference>
<comment type="similarity">
    <text evidence="1 7">Belongs to the esterase D family.</text>
</comment>
<dbReference type="InterPro" id="IPR029058">
    <property type="entry name" value="AB_hydrolase_fold"/>
</dbReference>
<evidence type="ECO:0000256" key="6">
    <source>
        <dbReference type="NCBIfam" id="TIGR02821"/>
    </source>
</evidence>
<reference evidence="8" key="1">
    <citation type="submission" date="2022-06" db="EMBL/GenBank/DDBJ databases">
        <authorList>
            <person name="Lu C.-H."/>
        </authorList>
    </citation>
    <scope>NUCLEOTIDE SEQUENCE</scope>
    <source>
        <strain evidence="8">21MJYT02-11</strain>
    </source>
</reference>
<evidence type="ECO:0000313" key="8">
    <source>
        <dbReference type="EMBL" id="MCO5401570.1"/>
    </source>
</evidence>
<gene>
    <name evidence="8" type="primary">fghA</name>
    <name evidence="8" type="ORF">NG900_25490</name>
</gene>
<evidence type="ECO:0000256" key="5">
    <source>
        <dbReference type="ARBA" id="ARBA00047590"/>
    </source>
</evidence>
<evidence type="ECO:0000256" key="1">
    <source>
        <dbReference type="ARBA" id="ARBA00005622"/>
    </source>
</evidence>
<dbReference type="Proteomes" id="UP001162811">
    <property type="component" value="Unassembled WGS sequence"/>
</dbReference>
<name>A0ABT1ASW6_9RALS</name>
<protein>
    <recommendedName>
        <fullName evidence="2 6">S-formylglutathione hydrolase</fullName>
        <ecNumber evidence="2 6">3.1.2.12</ecNumber>
    </recommendedName>
</protein>
<dbReference type="InterPro" id="IPR014186">
    <property type="entry name" value="S-formylglutathione_hydrol"/>
</dbReference>
<comment type="caution">
    <text evidence="8">The sequence shown here is derived from an EMBL/GenBank/DDBJ whole genome shotgun (WGS) entry which is preliminary data.</text>
</comment>
<evidence type="ECO:0000256" key="3">
    <source>
        <dbReference type="ARBA" id="ARBA00022487"/>
    </source>
</evidence>
<comment type="catalytic activity">
    <reaction evidence="5 7">
        <text>S-formylglutathione + H2O = formate + glutathione + H(+)</text>
        <dbReference type="Rhea" id="RHEA:14961"/>
        <dbReference type="ChEBI" id="CHEBI:15377"/>
        <dbReference type="ChEBI" id="CHEBI:15378"/>
        <dbReference type="ChEBI" id="CHEBI:15740"/>
        <dbReference type="ChEBI" id="CHEBI:57688"/>
        <dbReference type="ChEBI" id="CHEBI:57925"/>
        <dbReference type="EC" id="3.1.2.12"/>
    </reaction>
</comment>
<accession>A0ABT1ASW6</accession>
<dbReference type="Gene3D" id="3.40.50.1820">
    <property type="entry name" value="alpha/beta hydrolase"/>
    <property type="match status" value="1"/>
</dbReference>
<dbReference type="RefSeq" id="WP_252685002.1">
    <property type="nucleotide sequence ID" value="NZ_JAMXHT010000012.1"/>
</dbReference>
<reference evidence="8" key="2">
    <citation type="journal article" date="2023" name="Front. Microbiol.">
        <title>Ralstonia chuxiongensis sp. nov., Ralstonia mojiangensis sp. nov., and Ralstonia soli sp. nov., isolated from tobacco fields, are three novel species in the family Burkholderiaceae.</title>
        <authorList>
            <person name="Lu C.H."/>
            <person name="Zhang Y.Y."/>
            <person name="Jiang N."/>
            <person name="Chen W."/>
            <person name="Shao X."/>
            <person name="Zhao Z.M."/>
            <person name="Lu W.L."/>
            <person name="Hu X."/>
            <person name="Xi Y.X."/>
            <person name="Zou S.Y."/>
            <person name="Wei Q.J."/>
            <person name="Lin Z.L."/>
            <person name="Gong L."/>
            <person name="Gai X.T."/>
            <person name="Zhang L.Q."/>
            <person name="Li J.Y."/>
            <person name="Jin Y."/>
            <person name="Xia Z.Y."/>
        </authorList>
    </citation>
    <scope>NUCLEOTIDE SEQUENCE</scope>
    <source>
        <strain evidence="8">21MJYT02-11</strain>
    </source>
</reference>
<keyword evidence="3 7" id="KW-0719">Serine esterase</keyword>
<dbReference type="PANTHER" id="PTHR10061">
    <property type="entry name" value="S-FORMYLGLUTATHIONE HYDROLASE"/>
    <property type="match status" value="1"/>
</dbReference>
<dbReference type="GO" id="GO:0018738">
    <property type="term" value="F:S-formylglutathione hydrolase activity"/>
    <property type="evidence" value="ECO:0007669"/>
    <property type="project" value="UniProtKB-EC"/>
</dbReference>
<evidence type="ECO:0000256" key="7">
    <source>
        <dbReference type="RuleBase" id="RU363068"/>
    </source>
</evidence>
<evidence type="ECO:0000313" key="9">
    <source>
        <dbReference type="Proteomes" id="UP001162811"/>
    </source>
</evidence>
<dbReference type="EMBL" id="JAMXHT010000012">
    <property type="protein sequence ID" value="MCO5401570.1"/>
    <property type="molecule type" value="Genomic_DNA"/>
</dbReference>
<evidence type="ECO:0000256" key="2">
    <source>
        <dbReference type="ARBA" id="ARBA00012479"/>
    </source>
</evidence>
<comment type="function">
    <text evidence="7">Serine hydrolase involved in the detoxification of formaldehyde.</text>
</comment>
<dbReference type="EC" id="3.1.2.12" evidence="2 6"/>